<name>A0AAD5UYP9_9APHY</name>
<dbReference type="Pfam" id="PF09994">
    <property type="entry name" value="T6SS_Tle1-like_cat"/>
    <property type="match status" value="1"/>
</dbReference>
<sequence>MDTESGSNDDSRSIYKKRIVICCDGTWQNGLTVDQQWEYTNILRLARAINHSDERFDPPIPQIVFYQSGVGTDNIKAVTILEGAVGATLGDKVQDAYGFLAHNYRPGDEIYLFGFSRGAYTARMVASFIGAIGVLDRKDMDHFADIFVNFQKRGKATDEKEIAELDEKLKPWTSPDSFGIRRADSHNDTFSIQCVGVFDTVGSIGLPDELSFGPKSEQIRTIFGFSDTMLGEHIARAYQALALDEHRKDFTCAKFKQSEAGRSKNQILKQWYVCLKPVNALVHSSDNSKGLTAISAVGFKNTTCPTWHYSGWLQSNVYDTLSLDIDYLKSLVDPVAPWGEQSPHDSATGIYAIADKIDRDIPLYTDDVTYESVHPSVDKQRRIRPDLAQALNNDASLQCSLQPLETEIRDLWQVSPERAEAYESTRSNENGGGQGQKAHVKRIHDSLKTDQEVVNGGEVVEEHSFTHSMNVTKSSEGKPVSVEEHWVEEISSFGKSIRGFVEKFGDSR</sequence>
<organism evidence="3 4">
    <name type="scientific">Meripilus lineatus</name>
    <dbReference type="NCBI Taxonomy" id="2056292"/>
    <lineage>
        <taxon>Eukaryota</taxon>
        <taxon>Fungi</taxon>
        <taxon>Dikarya</taxon>
        <taxon>Basidiomycota</taxon>
        <taxon>Agaricomycotina</taxon>
        <taxon>Agaricomycetes</taxon>
        <taxon>Polyporales</taxon>
        <taxon>Meripilaceae</taxon>
        <taxon>Meripilus</taxon>
    </lineage>
</organism>
<gene>
    <name evidence="3" type="ORF">NLI96_g8944</name>
</gene>
<protein>
    <recommendedName>
        <fullName evidence="2">T6SS Phospholipase effector Tle1-like catalytic domain-containing protein</fullName>
    </recommendedName>
</protein>
<comment type="caution">
    <text evidence="3">The sequence shown here is derived from an EMBL/GenBank/DDBJ whole genome shotgun (WGS) entry which is preliminary data.</text>
</comment>
<dbReference type="PANTHER" id="PTHR33840">
    <property type="match status" value="1"/>
</dbReference>
<dbReference type="InterPro" id="IPR029058">
    <property type="entry name" value="AB_hydrolase_fold"/>
</dbReference>
<evidence type="ECO:0000313" key="3">
    <source>
        <dbReference type="EMBL" id="KAJ3479608.1"/>
    </source>
</evidence>
<dbReference type="Proteomes" id="UP001212997">
    <property type="component" value="Unassembled WGS sequence"/>
</dbReference>
<dbReference type="PANTHER" id="PTHR33840:SF1">
    <property type="entry name" value="TLE1 PHOSPHOLIPASE DOMAIN-CONTAINING PROTEIN"/>
    <property type="match status" value="1"/>
</dbReference>
<proteinExistence type="predicted"/>
<reference evidence="3" key="1">
    <citation type="submission" date="2022-07" db="EMBL/GenBank/DDBJ databases">
        <title>Genome Sequence of Physisporinus lineatus.</title>
        <authorList>
            <person name="Buettner E."/>
        </authorList>
    </citation>
    <scope>NUCLEOTIDE SEQUENCE</scope>
    <source>
        <strain evidence="3">VT162</strain>
    </source>
</reference>
<evidence type="ECO:0000313" key="4">
    <source>
        <dbReference type="Proteomes" id="UP001212997"/>
    </source>
</evidence>
<evidence type="ECO:0000256" key="1">
    <source>
        <dbReference type="SAM" id="MobiDB-lite"/>
    </source>
</evidence>
<dbReference type="EMBL" id="JANAWD010000428">
    <property type="protein sequence ID" value="KAJ3479608.1"/>
    <property type="molecule type" value="Genomic_DNA"/>
</dbReference>
<feature type="region of interest" description="Disordered" evidence="1">
    <location>
        <begin position="421"/>
        <end position="440"/>
    </location>
</feature>
<accession>A0AAD5UYP9</accession>
<dbReference type="InterPro" id="IPR018712">
    <property type="entry name" value="Tle1-like_cat"/>
</dbReference>
<feature type="domain" description="T6SS Phospholipase effector Tle1-like catalytic" evidence="2">
    <location>
        <begin position="17"/>
        <end position="271"/>
    </location>
</feature>
<dbReference type="SUPFAM" id="SSF53474">
    <property type="entry name" value="alpha/beta-Hydrolases"/>
    <property type="match status" value="1"/>
</dbReference>
<evidence type="ECO:0000259" key="2">
    <source>
        <dbReference type="Pfam" id="PF09994"/>
    </source>
</evidence>
<dbReference type="AlphaFoldDB" id="A0AAD5UYP9"/>
<keyword evidence="4" id="KW-1185">Reference proteome</keyword>